<comment type="caution">
    <text evidence="1">The sequence shown here is derived from an EMBL/GenBank/DDBJ whole genome shotgun (WGS) entry which is preliminary data.</text>
</comment>
<dbReference type="Proteomes" id="UP001597183">
    <property type="component" value="Unassembled WGS sequence"/>
</dbReference>
<accession>A0ABW4A6M5</accession>
<dbReference type="EMBL" id="JBHTMK010000016">
    <property type="protein sequence ID" value="MFD1366158.1"/>
    <property type="molecule type" value="Genomic_DNA"/>
</dbReference>
<keyword evidence="2" id="KW-1185">Reference proteome</keyword>
<evidence type="ECO:0008006" key="3">
    <source>
        <dbReference type="Google" id="ProtNLM"/>
    </source>
</evidence>
<name>A0ABW4A6M5_9ACTN</name>
<organism evidence="1 2">
    <name type="scientific">Actinoplanes sichuanensis</name>
    <dbReference type="NCBI Taxonomy" id="512349"/>
    <lineage>
        <taxon>Bacteria</taxon>
        <taxon>Bacillati</taxon>
        <taxon>Actinomycetota</taxon>
        <taxon>Actinomycetes</taxon>
        <taxon>Micromonosporales</taxon>
        <taxon>Micromonosporaceae</taxon>
        <taxon>Actinoplanes</taxon>
    </lineage>
</organism>
<dbReference type="RefSeq" id="WP_317786560.1">
    <property type="nucleotide sequence ID" value="NZ_AP028461.1"/>
</dbReference>
<gene>
    <name evidence="1" type="ORF">ACFQ5G_12460</name>
</gene>
<sequence>MTAEKLMFAFAVTAVVVGLGLAAGLVGMQRRLCELKTERDEARQQLRTTEAELAESRRHERQALADLTDAERRARLATNLLGEQRERRERLGFEHVNLAYPPAYPADALPDIPTAPLEDDPWVAEMRERWADNPLTSEDEY</sequence>
<evidence type="ECO:0000313" key="1">
    <source>
        <dbReference type="EMBL" id="MFD1366158.1"/>
    </source>
</evidence>
<evidence type="ECO:0000313" key="2">
    <source>
        <dbReference type="Proteomes" id="UP001597183"/>
    </source>
</evidence>
<protein>
    <recommendedName>
        <fullName evidence="3">Septum formation initiator</fullName>
    </recommendedName>
</protein>
<proteinExistence type="predicted"/>
<reference evidence="2" key="1">
    <citation type="journal article" date="2019" name="Int. J. Syst. Evol. Microbiol.">
        <title>The Global Catalogue of Microorganisms (GCM) 10K type strain sequencing project: providing services to taxonomists for standard genome sequencing and annotation.</title>
        <authorList>
            <consortium name="The Broad Institute Genomics Platform"/>
            <consortium name="The Broad Institute Genome Sequencing Center for Infectious Disease"/>
            <person name="Wu L."/>
            <person name="Ma J."/>
        </authorList>
    </citation>
    <scope>NUCLEOTIDE SEQUENCE [LARGE SCALE GENOMIC DNA]</scope>
    <source>
        <strain evidence="2">CCM 7526</strain>
    </source>
</reference>